<proteinExistence type="predicted"/>
<gene>
    <name evidence="1" type="ORF">S12H4_29424</name>
</gene>
<comment type="caution">
    <text evidence="1">The sequence shown here is derived from an EMBL/GenBank/DDBJ whole genome shotgun (WGS) entry which is preliminary data.</text>
</comment>
<accession>X1UY56</accession>
<organism evidence="1">
    <name type="scientific">marine sediment metagenome</name>
    <dbReference type="NCBI Taxonomy" id="412755"/>
    <lineage>
        <taxon>unclassified sequences</taxon>
        <taxon>metagenomes</taxon>
        <taxon>ecological metagenomes</taxon>
    </lineage>
</organism>
<evidence type="ECO:0000313" key="1">
    <source>
        <dbReference type="EMBL" id="GAI97309.1"/>
    </source>
</evidence>
<dbReference type="AlphaFoldDB" id="X1UY56"/>
<dbReference type="EMBL" id="BARW01016971">
    <property type="protein sequence ID" value="GAI97309.1"/>
    <property type="molecule type" value="Genomic_DNA"/>
</dbReference>
<reference evidence="1" key="1">
    <citation type="journal article" date="2014" name="Front. Microbiol.">
        <title>High frequency of phylogenetically diverse reductive dehalogenase-homologous genes in deep subseafloor sedimentary metagenomes.</title>
        <authorList>
            <person name="Kawai M."/>
            <person name="Futagami T."/>
            <person name="Toyoda A."/>
            <person name="Takaki Y."/>
            <person name="Nishi S."/>
            <person name="Hori S."/>
            <person name="Arai W."/>
            <person name="Tsubouchi T."/>
            <person name="Morono Y."/>
            <person name="Uchiyama I."/>
            <person name="Ito T."/>
            <person name="Fujiyama A."/>
            <person name="Inagaki F."/>
            <person name="Takami H."/>
        </authorList>
    </citation>
    <scope>NUCLEOTIDE SEQUENCE</scope>
    <source>
        <strain evidence="1">Expedition CK06-06</strain>
    </source>
</reference>
<sequence length="106" mass="12314">MKYGLVRKAKVDSNIPPIKLEYVKFHFHGIMMLQRNKNNPRVSGLARIPIFLNNWMYSNVNAINDSWIDTFFFLNPQYTAPQDRSINSKDTKRCIKKDGPNILAKG</sequence>
<name>X1UY56_9ZZZZ</name>
<protein>
    <submittedName>
        <fullName evidence="1">Uncharacterized protein</fullName>
    </submittedName>
</protein>